<dbReference type="Gene3D" id="2.130.10.10">
    <property type="entry name" value="YVTN repeat-like/Quinoprotein amine dehydrogenase"/>
    <property type="match status" value="3"/>
</dbReference>
<proteinExistence type="predicted"/>
<dbReference type="SUPFAM" id="SSF50974">
    <property type="entry name" value="Nitrous oxide reductase, N-terminal domain"/>
    <property type="match status" value="1"/>
</dbReference>
<protein>
    <recommendedName>
        <fullName evidence="4">40-residue YVTN family beta-propeller repeat-containing protein</fullName>
    </recommendedName>
</protein>
<dbReference type="PANTHER" id="PTHR47197:SF3">
    <property type="entry name" value="DIHYDRO-HEME D1 DEHYDROGENASE"/>
    <property type="match status" value="1"/>
</dbReference>
<reference evidence="2 3" key="1">
    <citation type="submission" date="2018-05" db="EMBL/GenBank/DDBJ databases">
        <title>Acuticoccus sediminis sp. nov., isolated from deep-sea sediment of Indian Ocean.</title>
        <authorList>
            <person name="Liu X."/>
            <person name="Lai Q."/>
            <person name="Du Y."/>
            <person name="Sun F."/>
            <person name="Zhang X."/>
            <person name="Wang S."/>
            <person name="Shao Z."/>
        </authorList>
    </citation>
    <scope>NUCLEOTIDE SEQUENCE [LARGE SCALE GENOMIC DNA]</scope>
    <source>
        <strain evidence="2 3">PTG4-2</strain>
    </source>
</reference>
<name>A0A8B2NY30_9HYPH</name>
<dbReference type="InterPro" id="IPR051200">
    <property type="entry name" value="Host-pathogen_enzymatic-act"/>
</dbReference>
<dbReference type="EMBL" id="QHHQ01000002">
    <property type="protein sequence ID" value="RAI01500.1"/>
    <property type="molecule type" value="Genomic_DNA"/>
</dbReference>
<dbReference type="NCBIfam" id="TIGR02276">
    <property type="entry name" value="beta_rpt_yvtn"/>
    <property type="match status" value="1"/>
</dbReference>
<dbReference type="Pfam" id="PF10282">
    <property type="entry name" value="Lactonase"/>
    <property type="match status" value="1"/>
</dbReference>
<dbReference type="InterPro" id="IPR019405">
    <property type="entry name" value="Lactonase_7-beta_prop"/>
</dbReference>
<dbReference type="PANTHER" id="PTHR47197">
    <property type="entry name" value="PROTEIN NIRF"/>
    <property type="match status" value="1"/>
</dbReference>
<feature type="chain" id="PRO_5032988303" description="40-residue YVTN family beta-propeller repeat-containing protein" evidence="1">
    <location>
        <begin position="29"/>
        <end position="358"/>
    </location>
</feature>
<evidence type="ECO:0008006" key="4">
    <source>
        <dbReference type="Google" id="ProtNLM"/>
    </source>
</evidence>
<evidence type="ECO:0000313" key="3">
    <source>
        <dbReference type="Proteomes" id="UP000249590"/>
    </source>
</evidence>
<dbReference type="InterPro" id="IPR011045">
    <property type="entry name" value="N2O_reductase_N"/>
</dbReference>
<dbReference type="RefSeq" id="WP_111344368.1">
    <property type="nucleotide sequence ID" value="NZ_QHHQ01000002.1"/>
</dbReference>
<organism evidence="2 3">
    <name type="scientific">Acuticoccus sediminis</name>
    <dbReference type="NCBI Taxonomy" id="2184697"/>
    <lineage>
        <taxon>Bacteria</taxon>
        <taxon>Pseudomonadati</taxon>
        <taxon>Pseudomonadota</taxon>
        <taxon>Alphaproteobacteria</taxon>
        <taxon>Hyphomicrobiales</taxon>
        <taxon>Amorphaceae</taxon>
        <taxon>Acuticoccus</taxon>
    </lineage>
</organism>
<dbReference type="OrthoDB" id="24300at2"/>
<dbReference type="AlphaFoldDB" id="A0A8B2NY30"/>
<dbReference type="InterPro" id="IPR011964">
    <property type="entry name" value="YVTN_b-propeller_repeat"/>
</dbReference>
<keyword evidence="3" id="KW-1185">Reference proteome</keyword>
<keyword evidence="1" id="KW-0732">Signal</keyword>
<sequence>MKAISILRTTAWTGLLMPLVLGAQAAMAEPLVYVPLGGENKIVAIDAAKNEIVDTISGLAAVHGLAGTPDGRFLIAGSFETRARDGEAVAKPAGVSEDEHAAHHGAAPANAKADAGVSTVSVIQTADGSVVRRIDVPGAVHHVAVSPDGRFAVVTHPNDGAISAIDLESYELVATVATGPLPNYATFGPNGDRLFVSNAGNDTVSEVDTTRWIVRSNAVVGSSPEHVVLADDGATLYVNNVEDGTISVLDVGDRKVVKTIPIGSTLHGIDLSDDGRTLFVAALGDDKVVAVDLGTGGDRSASLAPAPYHLAVVSGTGKLYVSSADQPKIWVMDQRNLEILGEIPIGGKGHQMVQGAGG</sequence>
<comment type="caution">
    <text evidence="2">The sequence shown here is derived from an EMBL/GenBank/DDBJ whole genome shotgun (WGS) entry which is preliminary data.</text>
</comment>
<feature type="signal peptide" evidence="1">
    <location>
        <begin position="1"/>
        <end position="28"/>
    </location>
</feature>
<accession>A0A8B2NY30</accession>
<dbReference type="InterPro" id="IPR015943">
    <property type="entry name" value="WD40/YVTN_repeat-like_dom_sf"/>
</dbReference>
<gene>
    <name evidence="2" type="ORF">DLJ53_08690</name>
</gene>
<dbReference type="Proteomes" id="UP000249590">
    <property type="component" value="Unassembled WGS sequence"/>
</dbReference>
<evidence type="ECO:0000313" key="2">
    <source>
        <dbReference type="EMBL" id="RAI01500.1"/>
    </source>
</evidence>
<evidence type="ECO:0000256" key="1">
    <source>
        <dbReference type="SAM" id="SignalP"/>
    </source>
</evidence>